<feature type="compositionally biased region" description="Low complexity" evidence="8">
    <location>
        <begin position="80"/>
        <end position="89"/>
    </location>
</feature>
<comment type="subcellular location">
    <subcellularLocation>
        <location evidence="1">Cell membrane</location>
    </subcellularLocation>
    <subcellularLocation>
        <location evidence="2">Membrane</location>
        <topology evidence="2">Lipid-anchor</topology>
        <topology evidence="2">GPI-anchor</topology>
    </subcellularLocation>
</comment>
<gene>
    <name evidence="11" type="primary">PSCA</name>
</gene>
<dbReference type="PROSITE" id="PS00983">
    <property type="entry name" value="LY6_UPAR"/>
    <property type="match status" value="1"/>
</dbReference>
<evidence type="ECO:0000256" key="4">
    <source>
        <dbReference type="ARBA" id="ARBA00022622"/>
    </source>
</evidence>
<keyword evidence="6" id="KW-0472">Membrane</keyword>
<name>A0A2U3WB72_ODORO</name>
<evidence type="ECO:0000313" key="10">
    <source>
        <dbReference type="Proteomes" id="UP000245340"/>
    </source>
</evidence>
<keyword evidence="5" id="KW-0732">Signal</keyword>
<dbReference type="InterPro" id="IPR018363">
    <property type="entry name" value="CD59_antigen_CS"/>
</dbReference>
<evidence type="ECO:0000256" key="7">
    <source>
        <dbReference type="ARBA" id="ARBA00023180"/>
    </source>
</evidence>
<protein>
    <submittedName>
        <fullName evidence="11">Prostate stem cell antigen</fullName>
    </submittedName>
</protein>
<evidence type="ECO:0000256" key="6">
    <source>
        <dbReference type="ARBA" id="ARBA00023136"/>
    </source>
</evidence>
<feature type="domain" description="UPAR/Ly6" evidence="9">
    <location>
        <begin position="198"/>
        <end position="278"/>
    </location>
</feature>
<reference evidence="11" key="1">
    <citation type="submission" date="2025-08" db="UniProtKB">
        <authorList>
            <consortium name="RefSeq"/>
        </authorList>
    </citation>
    <scope>IDENTIFICATION</scope>
</reference>
<dbReference type="Gene3D" id="2.10.60.10">
    <property type="entry name" value="CD59"/>
    <property type="match status" value="1"/>
</dbReference>
<keyword evidence="3" id="KW-1003">Cell membrane</keyword>
<dbReference type="PANTHER" id="PTHR16983:SF1">
    <property type="entry name" value="PROSTATE STEM CELL ANTIGEN"/>
    <property type="match status" value="1"/>
</dbReference>
<dbReference type="InterPro" id="IPR016054">
    <property type="entry name" value="LY6_UPA_recep-like"/>
</dbReference>
<keyword evidence="4" id="KW-0449">Lipoprotein</keyword>
<dbReference type="SUPFAM" id="SSF57302">
    <property type="entry name" value="Snake toxin-like"/>
    <property type="match status" value="1"/>
</dbReference>
<evidence type="ECO:0000259" key="9">
    <source>
        <dbReference type="SMART" id="SM00134"/>
    </source>
</evidence>
<dbReference type="InterPro" id="IPR051110">
    <property type="entry name" value="Ly-6/neurotoxin-like_GPI-ap"/>
</dbReference>
<dbReference type="GO" id="GO:0098552">
    <property type="term" value="C:side of membrane"/>
    <property type="evidence" value="ECO:0007669"/>
    <property type="project" value="UniProtKB-KW"/>
</dbReference>
<evidence type="ECO:0000256" key="8">
    <source>
        <dbReference type="SAM" id="MobiDB-lite"/>
    </source>
</evidence>
<sequence length="301" mass="32368">MGRSGLSPGAGEDTRETTRVTLSLDVSTLLELLTFSEGDGGRSSLQMWTRASRGPGSWLPAKSRGGDPVTDPLRRRGPKGLRAAAAAALGREEPPPGKAHTARRPPPGPAPTHLQTRAATAAAAGSPPQEPLLDMLSLSLQASTWRQDWMQQNHSPGSWRPQLYKATLSPAHRHPLVTTKAVLTLLAIGLALRPGTALQCFSCKAQVSNHDCQHVQNCTSSETYCWTERNRAVGIETVISKGCRSHCVEDSQNYYMDKKNITCCSTDLCNTNRAHALQPAAVTLTLLITPGGLLLWGPSRL</sequence>
<keyword evidence="10" id="KW-1185">Reference proteome</keyword>
<evidence type="ECO:0000256" key="5">
    <source>
        <dbReference type="ARBA" id="ARBA00022729"/>
    </source>
</evidence>
<dbReference type="InterPro" id="IPR045860">
    <property type="entry name" value="Snake_toxin-like_sf"/>
</dbReference>
<dbReference type="InParanoid" id="A0A2U3WB72"/>
<dbReference type="GeneID" id="101375482"/>
<dbReference type="Proteomes" id="UP000245340">
    <property type="component" value="Unplaced"/>
</dbReference>
<keyword evidence="4" id="KW-0336">GPI-anchor</keyword>
<dbReference type="SMART" id="SM00134">
    <property type="entry name" value="LU"/>
    <property type="match status" value="1"/>
</dbReference>
<feature type="region of interest" description="Disordered" evidence="8">
    <location>
        <begin position="37"/>
        <end position="130"/>
    </location>
</feature>
<accession>A0A2U3WB72</accession>
<evidence type="ECO:0000256" key="1">
    <source>
        <dbReference type="ARBA" id="ARBA00004236"/>
    </source>
</evidence>
<dbReference type="PANTHER" id="PTHR16983">
    <property type="entry name" value="UPAR/LY6 DOMAIN-CONTAINING PROTEIN"/>
    <property type="match status" value="1"/>
</dbReference>
<dbReference type="GO" id="GO:0005886">
    <property type="term" value="C:plasma membrane"/>
    <property type="evidence" value="ECO:0007669"/>
    <property type="project" value="UniProtKB-SubCell"/>
</dbReference>
<organism evidence="10 11">
    <name type="scientific">Odobenus rosmarus divergens</name>
    <name type="common">Pacific walrus</name>
    <dbReference type="NCBI Taxonomy" id="9708"/>
    <lineage>
        <taxon>Eukaryota</taxon>
        <taxon>Metazoa</taxon>
        <taxon>Chordata</taxon>
        <taxon>Craniata</taxon>
        <taxon>Vertebrata</taxon>
        <taxon>Euteleostomi</taxon>
        <taxon>Mammalia</taxon>
        <taxon>Eutheria</taxon>
        <taxon>Laurasiatheria</taxon>
        <taxon>Carnivora</taxon>
        <taxon>Caniformia</taxon>
        <taxon>Pinnipedia</taxon>
        <taxon>Odobenidae</taxon>
        <taxon>Odobenus</taxon>
    </lineage>
</organism>
<dbReference type="RefSeq" id="XP_004405644.1">
    <property type="nucleotide sequence ID" value="XM_004405587.1"/>
</dbReference>
<evidence type="ECO:0000313" key="11">
    <source>
        <dbReference type="RefSeq" id="XP_004405644.1"/>
    </source>
</evidence>
<dbReference type="Pfam" id="PF00087">
    <property type="entry name" value="Toxin_TOLIP"/>
    <property type="match status" value="1"/>
</dbReference>
<dbReference type="STRING" id="9708.A0A2U3WB72"/>
<dbReference type="AlphaFoldDB" id="A0A2U3WB72"/>
<dbReference type="OrthoDB" id="5945173at2759"/>
<dbReference type="InterPro" id="IPR035076">
    <property type="entry name" value="Toxin/TOLIP"/>
</dbReference>
<dbReference type="FunFam" id="2.10.60.10:FF:000003">
    <property type="entry name" value="lymphocyte antigen 6E isoform X1"/>
    <property type="match status" value="1"/>
</dbReference>
<evidence type="ECO:0000256" key="2">
    <source>
        <dbReference type="ARBA" id="ARBA00004589"/>
    </source>
</evidence>
<dbReference type="CDD" id="cd23573">
    <property type="entry name" value="TFP_LU_ECD_PSCA"/>
    <property type="match status" value="1"/>
</dbReference>
<dbReference type="CTD" id="8000"/>
<keyword evidence="7" id="KW-0325">Glycoprotein</keyword>
<dbReference type="KEGG" id="oro:101375482"/>
<evidence type="ECO:0000256" key="3">
    <source>
        <dbReference type="ARBA" id="ARBA00022475"/>
    </source>
</evidence>
<proteinExistence type="predicted"/>